<reference evidence="2" key="1">
    <citation type="submission" date="2020-11" db="EMBL/GenBank/DDBJ databases">
        <authorList>
            <person name="Tran Van P."/>
        </authorList>
    </citation>
    <scope>NUCLEOTIDE SEQUENCE</scope>
</reference>
<organism evidence="2">
    <name type="scientific">Timema bartmani</name>
    <dbReference type="NCBI Taxonomy" id="61472"/>
    <lineage>
        <taxon>Eukaryota</taxon>
        <taxon>Metazoa</taxon>
        <taxon>Ecdysozoa</taxon>
        <taxon>Arthropoda</taxon>
        <taxon>Hexapoda</taxon>
        <taxon>Insecta</taxon>
        <taxon>Pterygota</taxon>
        <taxon>Neoptera</taxon>
        <taxon>Polyneoptera</taxon>
        <taxon>Phasmatodea</taxon>
        <taxon>Timematodea</taxon>
        <taxon>Timematoidea</taxon>
        <taxon>Timematidae</taxon>
        <taxon>Timema</taxon>
    </lineage>
</organism>
<feature type="domain" description="Methyltransferase" evidence="1">
    <location>
        <begin position="117"/>
        <end position="348"/>
    </location>
</feature>
<dbReference type="AlphaFoldDB" id="A0A7R9EXY9"/>
<proteinExistence type="predicted"/>
<accession>A0A7R9EXY9</accession>
<sequence>MNTMLVPPSYTDYSTYFCDALKYLSDYSWLYNFPITKILVNNVLSKIPDDWLETLLQLTNEELNQLPLGLVKDDWPLSLLEFCHRSQALRLHIESPIGDQMEPKELPDKLRRGLTSKKQHEICRLGALIHHVCHEQEITRVLDIGAGLGYLGQMLHYYYGYKVLGLESRQDRVNAATLRQKGMCQSVGAVTYVPCNISIYSVDTIRQEMQQRLSLETSLCTCGVHKTKTQERAELNHSLTSVFNQNHSKPISQYSSKLGCKCKANTNIEGKTSNKDSYDLKTSILRDNTLDSSFEHDRKPLDDVRQTLPTCLVGLHVCGDLAVDAIKLFVEIPELRSLVLVPCCYHRIGLSCTSKQTHIGCSTKTIRVNSSFGKSREMVDGIKRHVRKNELGISETVSVPNFQTNTNLIKSESETFKEENITGDMQGDESFHQELCPAFSSDGNCIHREAVEKDDEEGELQETFHNFPLSSSLKQLVTQVESDYLRRPLLRLASQETATRWQHLTEKEHEEHSLHVMARAVLEVFAHEDNVFLRKKHRRGVRKTQLSNFKDFIQDALERYEFINKTTRGSPEQLRNTVDITDVRRKVAELWESHREMCRVAEILTALQMVLQPVIEHLIISDRAADLEDKVFGLSCSLLRVMTEEISPRCLAMDMTPASAELGTTARLLRVPSSIPRKFYYRFAINYSKDEQLFEAQFWFPEYDGSSLLVCRAVPVSGPRPTPPLFITNRSYEVSEDEHQAVRAKPPLSTVKPQMHLTASSLGGEFRNTSYVFKLMALHLQSVGLRVTRLGGALVMLSSTAEDGEIEVRISVRHLVQIEYYGVFYQQLPVLYPETYFLV</sequence>
<dbReference type="PANTHER" id="PTHR12496">
    <property type="entry name" value="CGI-41 METHYLTRANSFERASE"/>
    <property type="match status" value="1"/>
</dbReference>
<evidence type="ECO:0000313" key="2">
    <source>
        <dbReference type="EMBL" id="CAD7443441.1"/>
    </source>
</evidence>
<gene>
    <name evidence="2" type="ORF">TBIB3V08_LOCUS5847</name>
</gene>
<evidence type="ECO:0000259" key="1">
    <source>
        <dbReference type="Pfam" id="PF13679"/>
    </source>
</evidence>
<dbReference type="EMBL" id="OD566141">
    <property type="protein sequence ID" value="CAD7443441.1"/>
    <property type="molecule type" value="Genomic_DNA"/>
</dbReference>
<dbReference type="PANTHER" id="PTHR12496:SF0">
    <property type="entry name" value="METHYLTRANSFERASE DOMAIN-CONTAINING PROTEIN"/>
    <property type="match status" value="1"/>
</dbReference>
<dbReference type="InterPro" id="IPR029063">
    <property type="entry name" value="SAM-dependent_MTases_sf"/>
</dbReference>
<dbReference type="Pfam" id="PF13679">
    <property type="entry name" value="Methyltransf_32"/>
    <property type="match status" value="1"/>
</dbReference>
<dbReference type="InterPro" id="IPR025714">
    <property type="entry name" value="Methyltranfer_dom"/>
</dbReference>
<dbReference type="InterPro" id="IPR052220">
    <property type="entry name" value="METTL25"/>
</dbReference>
<name>A0A7R9EXY9_9NEOP</name>
<protein>
    <recommendedName>
        <fullName evidence="1">Methyltransferase domain-containing protein</fullName>
    </recommendedName>
</protein>
<dbReference type="SUPFAM" id="SSF53335">
    <property type="entry name" value="S-adenosyl-L-methionine-dependent methyltransferases"/>
    <property type="match status" value="1"/>
</dbReference>